<protein>
    <submittedName>
        <fullName evidence="1">Uncharacterized protein</fullName>
    </submittedName>
</protein>
<dbReference type="Proteomes" id="UP000092445">
    <property type="component" value="Unassembled WGS sequence"/>
</dbReference>
<keyword evidence="2" id="KW-1185">Reference proteome</keyword>
<name>A0A1A9Z0H8_GLOPL</name>
<proteinExistence type="predicted"/>
<accession>A0A1A9Z0H8</accession>
<reference evidence="2" key="1">
    <citation type="submission" date="2014-03" db="EMBL/GenBank/DDBJ databases">
        <authorList>
            <person name="Aksoy S."/>
            <person name="Warren W."/>
            <person name="Wilson R.K."/>
        </authorList>
    </citation>
    <scope>NUCLEOTIDE SEQUENCE [LARGE SCALE GENOMIC DNA]</scope>
    <source>
        <strain evidence="2">IAEA</strain>
    </source>
</reference>
<evidence type="ECO:0000313" key="1">
    <source>
        <dbReference type="EnsemblMetazoa" id="GPAI000277-PA"/>
    </source>
</evidence>
<dbReference type="EnsemblMetazoa" id="GPAI000277-RA">
    <property type="protein sequence ID" value="GPAI000277-PA"/>
    <property type="gene ID" value="GPAI000277"/>
</dbReference>
<sequence>MGTDCGGRYFTSTVYLRFTNMFIQDCVDVFRYSALLRSNGNRLYYITTHLQYRIVCICQQPSLAFIHHHTYYVHFRRKILLLRKGQDEDCVTIRRSYGLTNIRRMLLGKADSP</sequence>
<reference evidence="1" key="2">
    <citation type="submission" date="2020-05" db="UniProtKB">
        <authorList>
            <consortium name="EnsemblMetazoa"/>
        </authorList>
    </citation>
    <scope>IDENTIFICATION</scope>
    <source>
        <strain evidence="1">IAEA</strain>
    </source>
</reference>
<dbReference type="AlphaFoldDB" id="A0A1A9Z0H8"/>
<dbReference type="VEuPathDB" id="VectorBase:GPAI000277"/>
<evidence type="ECO:0000313" key="2">
    <source>
        <dbReference type="Proteomes" id="UP000092445"/>
    </source>
</evidence>
<organism evidence="1 2">
    <name type="scientific">Glossina pallidipes</name>
    <name type="common">Tsetse fly</name>
    <dbReference type="NCBI Taxonomy" id="7398"/>
    <lineage>
        <taxon>Eukaryota</taxon>
        <taxon>Metazoa</taxon>
        <taxon>Ecdysozoa</taxon>
        <taxon>Arthropoda</taxon>
        <taxon>Hexapoda</taxon>
        <taxon>Insecta</taxon>
        <taxon>Pterygota</taxon>
        <taxon>Neoptera</taxon>
        <taxon>Endopterygota</taxon>
        <taxon>Diptera</taxon>
        <taxon>Brachycera</taxon>
        <taxon>Muscomorpha</taxon>
        <taxon>Hippoboscoidea</taxon>
        <taxon>Glossinidae</taxon>
        <taxon>Glossina</taxon>
    </lineage>
</organism>